<sequence>MAGNQLPEDLRTLIDIYNRRAANYDDSWHPDLAKDIISWFPPRPGDRILDLACGTGLVTYLASERAGTRGLVVGVDASPGMLEIAKAKATNVSGSPRNIIWLLSNIDSEETFQREELRKVDAFDIIYCCSAMPLIPDPPRTLALWSRLLRPGGKIVFDYPTERTTTLGLLVHDVPRALGIHVPFSWRDWMKGQKSLVDAVEHAGLELITVTKTKSYVPEMELRPEQSGEVFREAIETSQKNSELAKPDVREQARETFRREFEREAQKNGGLFTDGHWLYVVVAQKRKDEI</sequence>
<dbReference type="SUPFAM" id="SSF53335">
    <property type="entry name" value="S-adenosyl-L-methionine-dependent methyltransferases"/>
    <property type="match status" value="1"/>
</dbReference>
<keyword evidence="3" id="KW-1185">Reference proteome</keyword>
<comment type="caution">
    <text evidence="2">The sequence shown here is derived from an EMBL/GenBank/DDBJ whole genome shotgun (WGS) entry which is preliminary data.</text>
</comment>
<evidence type="ECO:0000313" key="3">
    <source>
        <dbReference type="Proteomes" id="UP000018001"/>
    </source>
</evidence>
<gene>
    <name evidence="2" type="ORF">PVAR5_3300</name>
</gene>
<accession>V5FY45</accession>
<evidence type="ECO:0000259" key="1">
    <source>
        <dbReference type="Pfam" id="PF13847"/>
    </source>
</evidence>
<dbReference type="EMBL" id="BAUL01000098">
    <property type="protein sequence ID" value="GAD94671.1"/>
    <property type="molecule type" value="Genomic_DNA"/>
</dbReference>
<organism evidence="2 3">
    <name type="scientific">Byssochlamys spectabilis (strain No. 5 / NBRC 109023)</name>
    <name type="common">Paecilomyces variotii</name>
    <dbReference type="NCBI Taxonomy" id="1356009"/>
    <lineage>
        <taxon>Eukaryota</taxon>
        <taxon>Fungi</taxon>
        <taxon>Dikarya</taxon>
        <taxon>Ascomycota</taxon>
        <taxon>Pezizomycotina</taxon>
        <taxon>Eurotiomycetes</taxon>
        <taxon>Eurotiomycetidae</taxon>
        <taxon>Eurotiales</taxon>
        <taxon>Thermoascaceae</taxon>
        <taxon>Paecilomyces</taxon>
    </lineage>
</organism>
<dbReference type="OrthoDB" id="66144at2759"/>
<dbReference type="InterPro" id="IPR029063">
    <property type="entry name" value="SAM-dependent_MTases_sf"/>
</dbReference>
<keyword evidence="2" id="KW-0489">Methyltransferase</keyword>
<proteinExistence type="predicted"/>
<feature type="domain" description="Methyltransferase" evidence="1">
    <location>
        <begin position="44"/>
        <end position="161"/>
    </location>
</feature>
<dbReference type="Gene3D" id="3.40.50.150">
    <property type="entry name" value="Vaccinia Virus protein VP39"/>
    <property type="match status" value="1"/>
</dbReference>
<dbReference type="PANTHER" id="PTHR43464:SF89">
    <property type="entry name" value="METHYLTRANSFERASE"/>
    <property type="match status" value="1"/>
</dbReference>
<dbReference type="AlphaFoldDB" id="V5FY45"/>
<dbReference type="Proteomes" id="UP000018001">
    <property type="component" value="Unassembled WGS sequence"/>
</dbReference>
<dbReference type="GO" id="GO:0010420">
    <property type="term" value="F:polyprenyldihydroxybenzoate methyltransferase activity"/>
    <property type="evidence" value="ECO:0007669"/>
    <property type="project" value="TreeGrafter"/>
</dbReference>
<dbReference type="InParanoid" id="V5FY45"/>
<dbReference type="CDD" id="cd02440">
    <property type="entry name" value="AdoMet_MTases"/>
    <property type="match status" value="1"/>
</dbReference>
<reference evidence="3" key="1">
    <citation type="journal article" date="2014" name="Genome Announc.">
        <title>Draft genome sequence of the formaldehyde-resistant fungus Byssochlamys spectabilis No. 5 (anamorph Paecilomyces variotii No. 5) (NBRC109023).</title>
        <authorList>
            <person name="Oka T."/>
            <person name="Ekino K."/>
            <person name="Fukuda K."/>
            <person name="Nomura Y."/>
        </authorList>
    </citation>
    <scope>NUCLEOTIDE SEQUENCE [LARGE SCALE GENOMIC DNA]</scope>
    <source>
        <strain evidence="3">No. 5 / NBRC 109023</strain>
    </source>
</reference>
<dbReference type="GO" id="GO:0032259">
    <property type="term" value="P:methylation"/>
    <property type="evidence" value="ECO:0007669"/>
    <property type="project" value="UniProtKB-KW"/>
</dbReference>
<protein>
    <submittedName>
        <fullName evidence="2">UbiE/COQ5 methyltransferase</fullName>
    </submittedName>
</protein>
<evidence type="ECO:0000313" key="2">
    <source>
        <dbReference type="EMBL" id="GAD94671.1"/>
    </source>
</evidence>
<dbReference type="Pfam" id="PF13847">
    <property type="entry name" value="Methyltransf_31"/>
    <property type="match status" value="1"/>
</dbReference>
<name>V5FY45_BYSSN</name>
<keyword evidence="2" id="KW-0808">Transferase</keyword>
<dbReference type="PANTHER" id="PTHR43464">
    <property type="entry name" value="METHYLTRANSFERASE"/>
    <property type="match status" value="1"/>
</dbReference>
<dbReference type="eggNOG" id="ENOG502SAHW">
    <property type="taxonomic scope" value="Eukaryota"/>
</dbReference>
<dbReference type="InterPro" id="IPR025714">
    <property type="entry name" value="Methyltranfer_dom"/>
</dbReference>
<dbReference type="HOGENOM" id="CLU_037990_2_6_1"/>